<evidence type="ECO:0000313" key="2">
    <source>
        <dbReference type="Proteomes" id="UP000214975"/>
    </source>
</evidence>
<sequence length="121" mass="14035">MKDGLYDMAVKIGKYFVKNRMTNVLDTVINFCESAKEVSNHEKEAKMKFFNMLYLANKNPFMLAGGNSYKIAFKKFVEGYLSIVFRFKNAECHNREFASLTPDEMLYVLGLANRYIKCNLT</sequence>
<gene>
    <name evidence="1" type="ORF">Thert_01213</name>
</gene>
<evidence type="ECO:0000313" key="1">
    <source>
        <dbReference type="EMBL" id="AST57301.1"/>
    </source>
</evidence>
<keyword evidence="1" id="KW-0436">Ligase</keyword>
<dbReference type="RefSeq" id="WP_013299032.1">
    <property type="nucleotide sequence ID" value="NZ_CP016893.1"/>
</dbReference>
<dbReference type="OMA" id="CAKNTTE"/>
<organism evidence="1 2">
    <name type="scientific">Thermoanaerobacterium thermosaccharolyticum</name>
    <name type="common">Clostridium thermosaccharolyticum</name>
    <dbReference type="NCBI Taxonomy" id="1517"/>
    <lineage>
        <taxon>Bacteria</taxon>
        <taxon>Bacillati</taxon>
        <taxon>Bacillota</taxon>
        <taxon>Clostridia</taxon>
        <taxon>Thermoanaerobacterales</taxon>
        <taxon>Thermoanaerobacteraceae</taxon>
        <taxon>Thermoanaerobacterium</taxon>
    </lineage>
</organism>
<dbReference type="GO" id="GO:0016874">
    <property type="term" value="F:ligase activity"/>
    <property type="evidence" value="ECO:0007669"/>
    <property type="project" value="UniProtKB-KW"/>
</dbReference>
<dbReference type="EMBL" id="CP016893">
    <property type="protein sequence ID" value="AST57301.1"/>
    <property type="molecule type" value="Genomic_DNA"/>
</dbReference>
<protein>
    <submittedName>
        <fullName evidence="1">ATP-dependent DNA ligase</fullName>
    </submittedName>
</protein>
<dbReference type="GeneID" id="93865412"/>
<dbReference type="AlphaFoldDB" id="A0A223HXV1"/>
<proteinExistence type="predicted"/>
<dbReference type="Proteomes" id="UP000214975">
    <property type="component" value="Chromosome"/>
</dbReference>
<name>A0A223HXV1_THETR</name>
<accession>A0A223HXV1</accession>
<reference evidence="1 2" key="1">
    <citation type="submission" date="2016-08" db="EMBL/GenBank/DDBJ databases">
        <title>A novel genetic cassette of butanologenic Thermoanaerobacterium thermosaccharolyticum that directly convert cellulose to butanol.</title>
        <authorList>
            <person name="Li T."/>
            <person name="He J."/>
        </authorList>
    </citation>
    <scope>NUCLEOTIDE SEQUENCE [LARGE SCALE GENOMIC DNA]</scope>
    <source>
        <strain evidence="1 2">TG57</strain>
    </source>
</reference>